<accession>A0ABQ8JXQ6</accession>
<dbReference type="Proteomes" id="UP000814176">
    <property type="component" value="Unassembled WGS sequence"/>
</dbReference>
<evidence type="ECO:0000313" key="3">
    <source>
        <dbReference type="Proteomes" id="UP000814176"/>
    </source>
</evidence>
<feature type="transmembrane region" description="Helical" evidence="1">
    <location>
        <begin position="6"/>
        <end position="23"/>
    </location>
</feature>
<keyword evidence="1" id="KW-0812">Transmembrane</keyword>
<keyword evidence="3" id="KW-1185">Reference proteome</keyword>
<gene>
    <name evidence="2" type="ORF">C8Q71DRAFT_793047</name>
</gene>
<dbReference type="RefSeq" id="XP_047772303.1">
    <property type="nucleotide sequence ID" value="XM_047925443.1"/>
</dbReference>
<comment type="caution">
    <text evidence="2">The sequence shown here is derived from an EMBL/GenBank/DDBJ whole genome shotgun (WGS) entry which is preliminary data.</text>
</comment>
<sequence>MEAFASILHLLVGFLLLGILIDIGGEVVCIVRATLIVILTYLASFTFADVLCLLSIVDPQVFAVGSATLPPMVIEDISTVAVYEGPPRFSDRSHSRR</sequence>
<name>A0ABQ8JXQ6_9APHY</name>
<reference evidence="2 3" key="1">
    <citation type="journal article" date="2021" name="Environ. Microbiol.">
        <title>Gene family expansions and transcriptome signatures uncover fungal adaptations to wood decay.</title>
        <authorList>
            <person name="Hage H."/>
            <person name="Miyauchi S."/>
            <person name="Viragh M."/>
            <person name="Drula E."/>
            <person name="Min B."/>
            <person name="Chaduli D."/>
            <person name="Navarro D."/>
            <person name="Favel A."/>
            <person name="Norest M."/>
            <person name="Lesage-Meessen L."/>
            <person name="Balint B."/>
            <person name="Merenyi Z."/>
            <person name="de Eugenio L."/>
            <person name="Morin E."/>
            <person name="Martinez A.T."/>
            <person name="Baldrian P."/>
            <person name="Stursova M."/>
            <person name="Martinez M.J."/>
            <person name="Novotny C."/>
            <person name="Magnuson J.K."/>
            <person name="Spatafora J.W."/>
            <person name="Maurice S."/>
            <person name="Pangilinan J."/>
            <person name="Andreopoulos W."/>
            <person name="LaButti K."/>
            <person name="Hundley H."/>
            <person name="Na H."/>
            <person name="Kuo A."/>
            <person name="Barry K."/>
            <person name="Lipzen A."/>
            <person name="Henrissat B."/>
            <person name="Riley R."/>
            <person name="Ahrendt S."/>
            <person name="Nagy L.G."/>
            <person name="Grigoriev I.V."/>
            <person name="Martin F."/>
            <person name="Rosso M.N."/>
        </authorList>
    </citation>
    <scope>NUCLEOTIDE SEQUENCE [LARGE SCALE GENOMIC DNA]</scope>
    <source>
        <strain evidence="2 3">CIRM-BRFM 1785</strain>
    </source>
</reference>
<protein>
    <submittedName>
        <fullName evidence="2">Uncharacterized protein</fullName>
    </submittedName>
</protein>
<evidence type="ECO:0000256" key="1">
    <source>
        <dbReference type="SAM" id="Phobius"/>
    </source>
</evidence>
<keyword evidence="1" id="KW-0472">Membrane</keyword>
<dbReference type="GeneID" id="72006175"/>
<proteinExistence type="predicted"/>
<dbReference type="EMBL" id="JADCUA010000052">
    <property type="protein sequence ID" value="KAH9828632.1"/>
    <property type="molecule type" value="Genomic_DNA"/>
</dbReference>
<feature type="transmembrane region" description="Helical" evidence="1">
    <location>
        <begin position="35"/>
        <end position="57"/>
    </location>
</feature>
<keyword evidence="1" id="KW-1133">Transmembrane helix</keyword>
<evidence type="ECO:0000313" key="2">
    <source>
        <dbReference type="EMBL" id="KAH9828632.1"/>
    </source>
</evidence>
<organism evidence="2 3">
    <name type="scientific">Rhodofomes roseus</name>
    <dbReference type="NCBI Taxonomy" id="34475"/>
    <lineage>
        <taxon>Eukaryota</taxon>
        <taxon>Fungi</taxon>
        <taxon>Dikarya</taxon>
        <taxon>Basidiomycota</taxon>
        <taxon>Agaricomycotina</taxon>
        <taxon>Agaricomycetes</taxon>
        <taxon>Polyporales</taxon>
        <taxon>Rhodofomes</taxon>
    </lineage>
</organism>